<evidence type="ECO:0000313" key="2">
    <source>
        <dbReference type="Proteomes" id="UP000298663"/>
    </source>
</evidence>
<proteinExistence type="predicted"/>
<sequence>MPVKKCSAPCTLRHRLTRPTNSTILQPCMICLLNLHKSVVLAAVWKRNPTGRSLRDRYKMTDFRRKLVQQVRTEIRPDRDQDQGLHGLCSLTRQRGVISTSLVANDRSVSLTNNVKPTGRSTRDRPKYRFRTVDRASDGHRRGCLAERFFLDHPVGAKI</sequence>
<dbReference type="EMBL" id="AZBU02000004">
    <property type="protein sequence ID" value="TKR81932.1"/>
    <property type="molecule type" value="Genomic_DNA"/>
</dbReference>
<organism evidence="1 2">
    <name type="scientific">Steinernema carpocapsae</name>
    <name type="common">Entomopathogenic nematode</name>
    <dbReference type="NCBI Taxonomy" id="34508"/>
    <lineage>
        <taxon>Eukaryota</taxon>
        <taxon>Metazoa</taxon>
        <taxon>Ecdysozoa</taxon>
        <taxon>Nematoda</taxon>
        <taxon>Chromadorea</taxon>
        <taxon>Rhabditida</taxon>
        <taxon>Tylenchina</taxon>
        <taxon>Panagrolaimomorpha</taxon>
        <taxon>Strongyloidoidea</taxon>
        <taxon>Steinernematidae</taxon>
        <taxon>Steinernema</taxon>
    </lineage>
</organism>
<comment type="caution">
    <text evidence="1">The sequence shown here is derived from an EMBL/GenBank/DDBJ whole genome shotgun (WGS) entry which is preliminary data.</text>
</comment>
<evidence type="ECO:0000313" key="1">
    <source>
        <dbReference type="EMBL" id="TKR81932.1"/>
    </source>
</evidence>
<dbReference type="Proteomes" id="UP000298663">
    <property type="component" value="Unassembled WGS sequence"/>
</dbReference>
<reference evidence="1 2" key="1">
    <citation type="journal article" date="2015" name="Genome Biol.">
        <title>Comparative genomics of Steinernema reveals deeply conserved gene regulatory networks.</title>
        <authorList>
            <person name="Dillman A.R."/>
            <person name="Macchietto M."/>
            <person name="Porter C.F."/>
            <person name="Rogers A."/>
            <person name="Williams B."/>
            <person name="Antoshechkin I."/>
            <person name="Lee M.M."/>
            <person name="Goodwin Z."/>
            <person name="Lu X."/>
            <person name="Lewis E.E."/>
            <person name="Goodrich-Blair H."/>
            <person name="Stock S.P."/>
            <person name="Adams B.J."/>
            <person name="Sternberg P.W."/>
            <person name="Mortazavi A."/>
        </authorList>
    </citation>
    <scope>NUCLEOTIDE SEQUENCE [LARGE SCALE GENOMIC DNA]</scope>
    <source>
        <strain evidence="1 2">ALL</strain>
    </source>
</reference>
<reference evidence="1 2" key="2">
    <citation type="journal article" date="2019" name="G3 (Bethesda)">
        <title>Hybrid Assembly of the Genome of the Entomopathogenic Nematode Steinernema carpocapsae Identifies the X-Chromosome.</title>
        <authorList>
            <person name="Serra L."/>
            <person name="Macchietto M."/>
            <person name="Macias-Munoz A."/>
            <person name="McGill C.J."/>
            <person name="Rodriguez I.M."/>
            <person name="Rodriguez B."/>
            <person name="Murad R."/>
            <person name="Mortazavi A."/>
        </authorList>
    </citation>
    <scope>NUCLEOTIDE SEQUENCE [LARGE SCALE GENOMIC DNA]</scope>
    <source>
        <strain evidence="1 2">ALL</strain>
    </source>
</reference>
<dbReference type="AlphaFoldDB" id="A0A4U5NGT6"/>
<name>A0A4U5NGT6_STECR</name>
<keyword evidence="2" id="KW-1185">Reference proteome</keyword>
<accession>A0A4U5NGT6</accession>
<gene>
    <name evidence="1" type="ORF">L596_015726</name>
</gene>
<protein>
    <submittedName>
        <fullName evidence="1">Uncharacterized protein</fullName>
    </submittedName>
</protein>